<keyword evidence="3" id="KW-0614">Plasmid</keyword>
<reference evidence="3 5" key="3">
    <citation type="submission" date="2020-05" db="EMBL/GenBank/DDBJ databases">
        <title>FDA dAtabase for Regulatory Grade micrObial Sequences (FDA-ARGOS): Supporting development and validation of Infectious Disease Dx tests.</title>
        <authorList>
            <person name="Nelson B."/>
            <person name="Plummer A."/>
            <person name="Tallon L."/>
            <person name="Sadzewicz L."/>
            <person name="Zhao X."/>
            <person name="Vavikolanu K."/>
            <person name="Mehta A."/>
            <person name="Aluvathingal J."/>
            <person name="Nadendla S."/>
            <person name="Myers T."/>
            <person name="Yan Y."/>
            <person name="Sichtig H."/>
        </authorList>
    </citation>
    <scope>NUCLEOTIDE SEQUENCE [LARGE SCALE GENOMIC DNA]</scope>
    <source>
        <strain evidence="3 5">FDAARGOS_795</strain>
        <plasmid evidence="3 5">unnamed3</plasmid>
    </source>
</reference>
<sequence length="381" mass="43614">MTNDKLQSAKDVLVQAERENMQTYVVKASKTENNFFKNPILLVSKDGTSVGSFLNQNQLERLLSTLSIELIEYGEKDTFMNGLTKVYRTSKEIKLKTIHNPNQVPKDSKDSELWLLRGIVGGFVVDIYAEVKDKEVTIYKPSSSSSHNGFNLSSKKAEPLDEFVKQNGYINRMESSYYQQTRAIMHNKQGRNKLETIINLYNKQNETVGIFRKKEDLEAFCQVVGIDIIDEQIGRDTQGYPFEKFVLSQDIKKEEIEQSPVENVVATLRGVVRGRLVDVFLVHTETGLVLQEPSETADGHVFNEELNPTILLNFYAMKGSLALKEEKLNRVGNMARLGDMWHEIQGIKKTNNGESYKLFAKDEWVNESDVEEFRTKEDLNY</sequence>
<dbReference type="Proteomes" id="UP001181533">
    <property type="component" value="Unassembled WGS sequence"/>
</dbReference>
<dbReference type="Proteomes" id="UP000501107">
    <property type="component" value="Plasmid unnamed3"/>
</dbReference>
<evidence type="ECO:0000313" key="2">
    <source>
        <dbReference type="EMBL" id="MDR4174671.1"/>
    </source>
</evidence>
<dbReference type="EMBL" id="VKQN01000001">
    <property type="protein sequence ID" value="MDR4174671.1"/>
    <property type="molecule type" value="Genomic_DNA"/>
</dbReference>
<dbReference type="AlphaFoldDB" id="A0A0B5N8T6"/>
<dbReference type="EMBL" id="CP009334">
    <property type="protein sequence ID" value="AJG74129.1"/>
    <property type="molecule type" value="Genomic_DNA"/>
</dbReference>
<evidence type="ECO:0000313" key="3">
    <source>
        <dbReference type="EMBL" id="QKH22965.1"/>
    </source>
</evidence>
<geneLocation type="plasmid" evidence="3 5">
    <name>unnamed3</name>
</geneLocation>
<evidence type="ECO:0000313" key="1">
    <source>
        <dbReference type="EMBL" id="AJG74129.1"/>
    </source>
</evidence>
<dbReference type="Proteomes" id="UP000031876">
    <property type="component" value="Plasmid 2"/>
</dbReference>
<evidence type="ECO:0000313" key="5">
    <source>
        <dbReference type="Proteomes" id="UP000501107"/>
    </source>
</evidence>
<dbReference type="KEGG" id="btw:BF38_6025"/>
<organism evidence="3 5">
    <name type="scientific">Bacillus thuringiensis</name>
    <dbReference type="NCBI Taxonomy" id="1428"/>
    <lineage>
        <taxon>Bacteria</taxon>
        <taxon>Bacillati</taxon>
        <taxon>Bacillota</taxon>
        <taxon>Bacilli</taxon>
        <taxon>Bacillales</taxon>
        <taxon>Bacillaceae</taxon>
        <taxon>Bacillus</taxon>
        <taxon>Bacillus cereus group</taxon>
    </lineage>
</organism>
<name>A0A0B5N8T6_BACTU</name>
<dbReference type="EMBL" id="CP053979">
    <property type="protein sequence ID" value="QKH22965.1"/>
    <property type="molecule type" value="Genomic_DNA"/>
</dbReference>
<accession>A0A0B5N8T6</accession>
<protein>
    <submittedName>
        <fullName evidence="3">Uncharacterized protein</fullName>
    </submittedName>
</protein>
<reference evidence="2" key="2">
    <citation type="submission" date="2019-07" db="EMBL/GenBank/DDBJ databases">
        <title>Phylogenomic Reclassification of ATCC Bacillus Strains and Various Taxa within the Genus Bacillus.</title>
        <authorList>
            <person name="Riojas M.A."/>
            <person name="Frank A.M."/>
            <person name="Fenn S.L."/>
            <person name="King S.P."/>
            <person name="Brower S.M."/>
            <person name="Hazbon M.H."/>
        </authorList>
    </citation>
    <scope>NUCLEOTIDE SEQUENCE</scope>
    <source>
        <strain evidence="2">ATCC 35646</strain>
    </source>
</reference>
<evidence type="ECO:0000313" key="4">
    <source>
        <dbReference type="Proteomes" id="UP000031876"/>
    </source>
</evidence>
<gene>
    <name evidence="1" type="ORF">BF38_6025</name>
    <name evidence="2" type="ORF">FO599_00815</name>
    <name evidence="3" type="ORF">FOC89_03020</name>
</gene>
<proteinExistence type="predicted"/>
<geneLocation type="plasmid" evidence="1 4">
    <name>2</name>
</geneLocation>
<reference evidence="1 4" key="1">
    <citation type="journal article" date="2015" name="Genome Announc.">
        <title>Complete genome sequences for 35 biothreat assay-relevant bacillus species.</title>
        <authorList>
            <person name="Johnson S.L."/>
            <person name="Daligault H.E."/>
            <person name="Davenport K.W."/>
            <person name="Jaissle J."/>
            <person name="Frey K.G."/>
            <person name="Ladner J.T."/>
            <person name="Broomall S.M."/>
            <person name="Bishop-Lilly K.A."/>
            <person name="Bruce D.C."/>
            <person name="Gibbons H.S."/>
            <person name="Coyne S.R."/>
            <person name="Lo C.C."/>
            <person name="Meincke L."/>
            <person name="Munk A.C."/>
            <person name="Koroleva G.I."/>
            <person name="Rosenzweig C.N."/>
            <person name="Palacios G.F."/>
            <person name="Redden C.L."/>
            <person name="Minogue T.D."/>
            <person name="Chain P.S."/>
        </authorList>
    </citation>
    <scope>NUCLEOTIDE SEQUENCE [LARGE SCALE GENOMIC DNA]</scope>
    <source>
        <strain evidence="1 4">HD1011</strain>
        <plasmid evidence="1 4">2</plasmid>
    </source>
</reference>
<dbReference type="RefSeq" id="WP_000180308.1">
    <property type="nucleotide sequence ID" value="NZ_CP009334.1"/>
</dbReference>